<evidence type="ECO:0000313" key="2">
    <source>
        <dbReference type="Proteomes" id="UP000009877"/>
    </source>
</evidence>
<evidence type="ECO:0000313" key="1">
    <source>
        <dbReference type="EMBL" id="EME35579.1"/>
    </source>
</evidence>
<dbReference type="Proteomes" id="UP000009877">
    <property type="component" value="Unassembled WGS sequence"/>
</dbReference>
<protein>
    <submittedName>
        <fullName evidence="1">Uncharacterized protein</fullName>
    </submittedName>
</protein>
<dbReference type="EMBL" id="ANHZ02000028">
    <property type="protein sequence ID" value="EME35579.1"/>
    <property type="molecule type" value="Genomic_DNA"/>
</dbReference>
<gene>
    <name evidence="1" type="ORF">C884_01466</name>
</gene>
<accession>M2YAB4</accession>
<comment type="caution">
    <text evidence="1">The sequence shown here is derived from an EMBL/GenBank/DDBJ whole genome shotgun (WGS) entry which is preliminary data.</text>
</comment>
<proteinExistence type="predicted"/>
<reference evidence="1 2" key="1">
    <citation type="journal article" date="2014" name="Genome Announc.">
        <title>Draft Genome Sequence of Kocuria palustris PEL.</title>
        <authorList>
            <person name="Sharma G."/>
            <person name="Khatri I."/>
            <person name="Subramanian S."/>
        </authorList>
    </citation>
    <scope>NUCLEOTIDE SEQUENCE [LARGE SCALE GENOMIC DNA]</scope>
    <source>
        <strain evidence="1 2">PEL</strain>
    </source>
</reference>
<keyword evidence="2" id="KW-1185">Reference proteome</keyword>
<dbReference type="AlphaFoldDB" id="M2YAB4"/>
<name>M2YAB4_9MICC</name>
<organism evidence="1 2">
    <name type="scientific">Kocuria palustris PEL</name>
    <dbReference type="NCBI Taxonomy" id="1236550"/>
    <lineage>
        <taxon>Bacteria</taxon>
        <taxon>Bacillati</taxon>
        <taxon>Actinomycetota</taxon>
        <taxon>Actinomycetes</taxon>
        <taxon>Micrococcales</taxon>
        <taxon>Micrococcaceae</taxon>
        <taxon>Kocuria</taxon>
    </lineage>
</organism>
<sequence length="206" mass="22662">MMQRPIMDAGPGLNFFSIHRERLLFGTLGPLSIREVVESEIRRRSGQDRRFAAAGAVMRKIPEHLLEVLSDDLTPDLSRAVERLGRAPAAERLRTSRDLGETLVIAHAAVVAEAGADVIVLIDDGGGRRAAAAEARRLDRLRSQGADVGSIRLIGTLTVLERAAGSRHLPHRDDMRDLYNRLRGLDDGLPPLKDTPLMSLPCWRPS</sequence>